<gene>
    <name evidence="2" type="ORF">GCM10023172_00780</name>
</gene>
<dbReference type="Gene3D" id="3.30.565.60">
    <property type="match status" value="1"/>
</dbReference>
<dbReference type="PANTHER" id="PTHR30595:SF6">
    <property type="entry name" value="SCHLAFEN ALBA-2 DOMAIN-CONTAINING PROTEIN"/>
    <property type="match status" value="1"/>
</dbReference>
<dbReference type="Pfam" id="PF13749">
    <property type="entry name" value="HATPase_c_4"/>
    <property type="match status" value="1"/>
</dbReference>
<comment type="caution">
    <text evidence="2">The sequence shown here is derived from an EMBL/GenBank/DDBJ whole genome shotgun (WGS) entry which is preliminary data.</text>
</comment>
<accession>A0ABP8PXA0</accession>
<sequence>MSVISSYPVTTIDLIALLDRLLALPAETELLEFKTAGTSFGIDDLGRYFSALSNEANLHRQDQAWLVFGVNDKRQVVGTQYRPSRPGLDSLKGEVAAKTSNNLSFIDIHEVAYAGQRLVLFEIPPALQGVPTAWQGHYYGRNGERLTALSLEKLERIRAQAAATRFEREIALKGQSAARVLELLDYSAFFRLFKLPLPTTQTGLLEKLAQRDMIQLRDAAYDITNLGALLFAQHLGDFERLGRKAIRLIFYQGRSKVRTLREVPALRGYALEFEGLVRTIGHLLPGNVETKVILREQTAPSYPPLVLSELIANALIHQDFLAQGASPQIDVFENRIEITNPGQPLIDERRFLDHAPRSRNELLAGAMRQLDMCEERGSGIDKVVQECEEHHLPAPRFESSEQFTRVVLFSARSFGEMDRQDKVRACYQHACLKQVSGESMTNQSLRERLGIAESNYPAASRIITDTIAAGLLKPVDPTSKSRKHARYLPYWA</sequence>
<keyword evidence="3" id="KW-1185">Reference proteome</keyword>
<dbReference type="EMBL" id="BAABGQ010000001">
    <property type="protein sequence ID" value="GAA4492912.1"/>
    <property type="molecule type" value="Genomic_DNA"/>
</dbReference>
<proteinExistence type="predicted"/>
<name>A0ABP8PXA0_9BACT</name>
<dbReference type="InterPro" id="IPR038461">
    <property type="entry name" value="Schlafen_AlbA_2_dom_sf"/>
</dbReference>
<dbReference type="Pfam" id="PF04326">
    <property type="entry name" value="SLFN_AlbA_2"/>
    <property type="match status" value="1"/>
</dbReference>
<evidence type="ECO:0000259" key="1">
    <source>
        <dbReference type="Pfam" id="PF04326"/>
    </source>
</evidence>
<feature type="domain" description="Schlafen AlbA-2" evidence="1">
    <location>
        <begin position="27"/>
        <end position="147"/>
    </location>
</feature>
<dbReference type="InterPro" id="IPR007421">
    <property type="entry name" value="Schlafen_AlbA_2_dom"/>
</dbReference>
<dbReference type="InterPro" id="IPR038475">
    <property type="entry name" value="RecG_C_sf"/>
</dbReference>
<reference evidence="3" key="1">
    <citation type="journal article" date="2019" name="Int. J. Syst. Evol. Microbiol.">
        <title>The Global Catalogue of Microorganisms (GCM) 10K type strain sequencing project: providing services to taxonomists for standard genome sequencing and annotation.</title>
        <authorList>
            <consortium name="The Broad Institute Genomics Platform"/>
            <consortium name="The Broad Institute Genome Sequencing Center for Infectious Disease"/>
            <person name="Wu L."/>
            <person name="Ma J."/>
        </authorList>
    </citation>
    <scope>NUCLEOTIDE SEQUENCE [LARGE SCALE GENOMIC DNA]</scope>
    <source>
        <strain evidence="3">JCM 17841</strain>
    </source>
</reference>
<dbReference type="PANTHER" id="PTHR30595">
    <property type="entry name" value="GLPR-RELATED TRANSCRIPTIONAL REPRESSOR"/>
    <property type="match status" value="1"/>
</dbReference>
<evidence type="ECO:0000313" key="2">
    <source>
        <dbReference type="EMBL" id="GAA4492912.1"/>
    </source>
</evidence>
<organism evidence="2 3">
    <name type="scientific">Hymenobacter ginsengisoli</name>
    <dbReference type="NCBI Taxonomy" id="1051626"/>
    <lineage>
        <taxon>Bacteria</taxon>
        <taxon>Pseudomonadati</taxon>
        <taxon>Bacteroidota</taxon>
        <taxon>Cytophagia</taxon>
        <taxon>Cytophagales</taxon>
        <taxon>Hymenobacteraceae</taxon>
        <taxon>Hymenobacter</taxon>
    </lineage>
</organism>
<dbReference type="Proteomes" id="UP001501243">
    <property type="component" value="Unassembled WGS sequence"/>
</dbReference>
<evidence type="ECO:0000313" key="3">
    <source>
        <dbReference type="Proteomes" id="UP001501243"/>
    </source>
</evidence>
<protein>
    <submittedName>
        <fullName evidence="2">Helix-turn-helix domain-containing protein</fullName>
    </submittedName>
</protein>
<dbReference type="Gene3D" id="3.30.950.30">
    <property type="entry name" value="Schlafen, AAA domain"/>
    <property type="match status" value="1"/>
</dbReference>